<comment type="subcellular location">
    <subcellularLocation>
        <location evidence="1 10">Cell membrane</location>
        <topology evidence="1 10">Multi-pass membrane protein</topology>
    </subcellularLocation>
</comment>
<dbReference type="Pfam" id="PF02949">
    <property type="entry name" value="7tm_6"/>
    <property type="match status" value="1"/>
</dbReference>
<feature type="transmembrane region" description="Helical" evidence="10">
    <location>
        <begin position="54"/>
        <end position="74"/>
    </location>
</feature>
<keyword evidence="12" id="KW-1185">Reference proteome</keyword>
<evidence type="ECO:0000256" key="10">
    <source>
        <dbReference type="RuleBase" id="RU351113"/>
    </source>
</evidence>
<feature type="transmembrane region" description="Helical" evidence="10">
    <location>
        <begin position="193"/>
        <end position="218"/>
    </location>
</feature>
<evidence type="ECO:0000256" key="2">
    <source>
        <dbReference type="ARBA" id="ARBA00022475"/>
    </source>
</evidence>
<dbReference type="InterPro" id="IPR004117">
    <property type="entry name" value="7tm6_olfct_rcpt"/>
</dbReference>
<keyword evidence="3 10" id="KW-0716">Sensory transduction</keyword>
<keyword evidence="9 10" id="KW-0807">Transducer</keyword>
<feature type="transmembrane region" description="Helical" evidence="10">
    <location>
        <begin position="295"/>
        <end position="314"/>
    </location>
</feature>
<evidence type="ECO:0000256" key="5">
    <source>
        <dbReference type="ARBA" id="ARBA00022725"/>
    </source>
</evidence>
<protein>
    <recommendedName>
        <fullName evidence="10">Odorant receptor</fullName>
    </recommendedName>
</protein>
<dbReference type="AlphaFoldDB" id="A0A1J1HWF4"/>
<dbReference type="GO" id="GO:0004984">
    <property type="term" value="F:olfactory receptor activity"/>
    <property type="evidence" value="ECO:0007669"/>
    <property type="project" value="InterPro"/>
</dbReference>
<sequence length="390" mass="45141">MDRLKCSFGEIKKKLKKTLTNDLDYKLELNFIEKLFKIIFLDIFNRSGKVPKKILIFATIFFLFWSIIHVKNIFEDFLYDRTRQFTATTAALISFQIATKIAVICMKADSVSKMREKIVDDIRNTTNDEMEIEKSYRIFIRVFLSVFAFIYAITAFISAITNLWATVSSKPIILAFNVQITWNSPNLHPSQEINFLVLLVWQIIILVLAVGFDSYFVLVTIHCVAKLSTCGSHALKIDGKTDGKCISILIRKHLHVLELIELSRNVFNPMCFYQLLSTYGLIVSISFNIKNGIDLVSVMTLAAALFQLFLYCHFGNILSSMCEKFQEAIYCSKWYEIQSISSKKKILFMLMMAQRNKEYSFLGIKSINLEMYTYVVIQAYRFLSFLLNVM</sequence>
<organism evidence="11 12">
    <name type="scientific">Clunio marinus</name>
    <dbReference type="NCBI Taxonomy" id="568069"/>
    <lineage>
        <taxon>Eukaryota</taxon>
        <taxon>Metazoa</taxon>
        <taxon>Ecdysozoa</taxon>
        <taxon>Arthropoda</taxon>
        <taxon>Hexapoda</taxon>
        <taxon>Insecta</taxon>
        <taxon>Pterygota</taxon>
        <taxon>Neoptera</taxon>
        <taxon>Endopterygota</taxon>
        <taxon>Diptera</taxon>
        <taxon>Nematocera</taxon>
        <taxon>Chironomoidea</taxon>
        <taxon>Chironomidae</taxon>
        <taxon>Clunio</taxon>
    </lineage>
</organism>
<evidence type="ECO:0000256" key="7">
    <source>
        <dbReference type="ARBA" id="ARBA00023136"/>
    </source>
</evidence>
<evidence type="ECO:0000256" key="9">
    <source>
        <dbReference type="ARBA" id="ARBA00023224"/>
    </source>
</evidence>
<reference evidence="11 12" key="1">
    <citation type="submission" date="2015-04" db="EMBL/GenBank/DDBJ databases">
        <authorList>
            <person name="Syromyatnikov M.Y."/>
            <person name="Popov V.N."/>
        </authorList>
    </citation>
    <scope>NUCLEOTIDE SEQUENCE [LARGE SCALE GENOMIC DNA]</scope>
</reference>
<keyword evidence="5 10" id="KW-0552">Olfaction</keyword>
<comment type="similarity">
    <text evidence="10">Belongs to the insect chemoreceptor superfamily. Heteromeric odorant receptor channel (TC 1.A.69) family.</text>
</comment>
<dbReference type="EMBL" id="CVRI01000027">
    <property type="protein sequence ID" value="CRK92400.1"/>
    <property type="molecule type" value="Genomic_DNA"/>
</dbReference>
<keyword evidence="8 10" id="KW-0675">Receptor</keyword>
<keyword evidence="6 10" id="KW-1133">Transmembrane helix</keyword>
<dbReference type="PANTHER" id="PTHR21137">
    <property type="entry name" value="ODORANT RECEPTOR"/>
    <property type="match status" value="1"/>
</dbReference>
<evidence type="ECO:0000256" key="4">
    <source>
        <dbReference type="ARBA" id="ARBA00022692"/>
    </source>
</evidence>
<evidence type="ECO:0000256" key="1">
    <source>
        <dbReference type="ARBA" id="ARBA00004651"/>
    </source>
</evidence>
<comment type="caution">
    <text evidence="10">Lacks conserved residue(s) required for the propagation of feature annotation.</text>
</comment>
<evidence type="ECO:0000256" key="8">
    <source>
        <dbReference type="ARBA" id="ARBA00023170"/>
    </source>
</evidence>
<dbReference type="Proteomes" id="UP000183832">
    <property type="component" value="Unassembled WGS sequence"/>
</dbReference>
<proteinExistence type="inferred from homology"/>
<keyword evidence="2" id="KW-1003">Cell membrane</keyword>
<name>A0A1J1HWF4_9DIPT</name>
<evidence type="ECO:0000256" key="6">
    <source>
        <dbReference type="ARBA" id="ARBA00022989"/>
    </source>
</evidence>
<keyword evidence="4 10" id="KW-0812">Transmembrane</keyword>
<dbReference type="GO" id="GO:0005549">
    <property type="term" value="F:odorant binding"/>
    <property type="evidence" value="ECO:0007669"/>
    <property type="project" value="InterPro"/>
</dbReference>
<evidence type="ECO:0000313" key="12">
    <source>
        <dbReference type="Proteomes" id="UP000183832"/>
    </source>
</evidence>
<feature type="transmembrane region" description="Helical" evidence="10">
    <location>
        <begin position="138"/>
        <end position="160"/>
    </location>
</feature>
<evidence type="ECO:0000313" key="11">
    <source>
        <dbReference type="EMBL" id="CRK92400.1"/>
    </source>
</evidence>
<feature type="transmembrane region" description="Helical" evidence="10">
    <location>
        <begin position="86"/>
        <end position="106"/>
    </location>
</feature>
<dbReference type="PANTHER" id="PTHR21137:SF35">
    <property type="entry name" value="ODORANT RECEPTOR 19A-RELATED"/>
    <property type="match status" value="1"/>
</dbReference>
<evidence type="ECO:0000256" key="3">
    <source>
        <dbReference type="ARBA" id="ARBA00022606"/>
    </source>
</evidence>
<dbReference type="OrthoDB" id="8196465at2759"/>
<dbReference type="GO" id="GO:0007165">
    <property type="term" value="P:signal transduction"/>
    <property type="evidence" value="ECO:0007669"/>
    <property type="project" value="UniProtKB-KW"/>
</dbReference>
<keyword evidence="7 10" id="KW-0472">Membrane</keyword>
<gene>
    <name evidence="11" type="ORF">CLUMA_CG005997</name>
</gene>
<dbReference type="GO" id="GO:0005886">
    <property type="term" value="C:plasma membrane"/>
    <property type="evidence" value="ECO:0007669"/>
    <property type="project" value="UniProtKB-SubCell"/>
</dbReference>
<accession>A0A1J1HWF4</accession>